<feature type="region of interest" description="Disordered" evidence="1">
    <location>
        <begin position="1"/>
        <end position="42"/>
    </location>
</feature>
<organism evidence="2 3">
    <name type="scientific">Rotaria sordida</name>
    <dbReference type="NCBI Taxonomy" id="392033"/>
    <lineage>
        <taxon>Eukaryota</taxon>
        <taxon>Metazoa</taxon>
        <taxon>Spiralia</taxon>
        <taxon>Gnathifera</taxon>
        <taxon>Rotifera</taxon>
        <taxon>Eurotatoria</taxon>
        <taxon>Bdelloidea</taxon>
        <taxon>Philodinida</taxon>
        <taxon>Philodinidae</taxon>
        <taxon>Rotaria</taxon>
    </lineage>
</organism>
<proteinExistence type="predicted"/>
<sequence length="42" mass="4661">PTLFQKIQPQISNTTEQIQSTPMNVPSDTTAPKKIQSDDGKF</sequence>
<dbReference type="AlphaFoldDB" id="A0A820GL78"/>
<feature type="non-terminal residue" evidence="2">
    <location>
        <position position="1"/>
    </location>
</feature>
<name>A0A820GL78_9BILA</name>
<evidence type="ECO:0000313" key="3">
    <source>
        <dbReference type="Proteomes" id="UP000663823"/>
    </source>
</evidence>
<evidence type="ECO:0000256" key="1">
    <source>
        <dbReference type="SAM" id="MobiDB-lite"/>
    </source>
</evidence>
<dbReference type="Proteomes" id="UP000663823">
    <property type="component" value="Unassembled WGS sequence"/>
</dbReference>
<comment type="caution">
    <text evidence="2">The sequence shown here is derived from an EMBL/GenBank/DDBJ whole genome shotgun (WGS) entry which is preliminary data.</text>
</comment>
<gene>
    <name evidence="2" type="ORF">OTI717_LOCUS41428</name>
</gene>
<protein>
    <submittedName>
        <fullName evidence="2">Uncharacterized protein</fullName>
    </submittedName>
</protein>
<accession>A0A820GL78</accession>
<evidence type="ECO:0000313" key="2">
    <source>
        <dbReference type="EMBL" id="CAF4281109.1"/>
    </source>
</evidence>
<dbReference type="EMBL" id="CAJOAX010041012">
    <property type="protein sequence ID" value="CAF4281109.1"/>
    <property type="molecule type" value="Genomic_DNA"/>
</dbReference>
<feature type="compositionally biased region" description="Polar residues" evidence="1">
    <location>
        <begin position="1"/>
        <end position="30"/>
    </location>
</feature>
<reference evidence="2" key="1">
    <citation type="submission" date="2021-02" db="EMBL/GenBank/DDBJ databases">
        <authorList>
            <person name="Nowell W R."/>
        </authorList>
    </citation>
    <scope>NUCLEOTIDE SEQUENCE</scope>
</reference>